<dbReference type="EMBL" id="CAEZXA010000031">
    <property type="protein sequence ID" value="CAB4671204.1"/>
    <property type="molecule type" value="Genomic_DNA"/>
</dbReference>
<dbReference type="GO" id="GO:0004252">
    <property type="term" value="F:serine-type endopeptidase activity"/>
    <property type="evidence" value="ECO:0007669"/>
    <property type="project" value="TreeGrafter"/>
</dbReference>
<evidence type="ECO:0000256" key="1">
    <source>
        <dbReference type="ARBA" id="ARBA00022801"/>
    </source>
</evidence>
<organism evidence="3">
    <name type="scientific">freshwater metagenome</name>
    <dbReference type="NCBI Taxonomy" id="449393"/>
    <lineage>
        <taxon>unclassified sequences</taxon>
        <taxon>metagenomes</taxon>
        <taxon>ecological metagenomes</taxon>
    </lineage>
</organism>
<evidence type="ECO:0000259" key="2">
    <source>
        <dbReference type="Pfam" id="PF00326"/>
    </source>
</evidence>
<dbReference type="PANTHER" id="PTHR42776">
    <property type="entry name" value="SERINE PEPTIDASE S9 FAMILY MEMBER"/>
    <property type="match status" value="1"/>
</dbReference>
<dbReference type="AlphaFoldDB" id="A0A6J6MEB1"/>
<gene>
    <name evidence="3" type="ORF">UFOPK2334_00534</name>
    <name evidence="4" type="ORF">UFOPK4293_01051</name>
</gene>
<evidence type="ECO:0000313" key="4">
    <source>
        <dbReference type="EMBL" id="CAB5051776.1"/>
    </source>
</evidence>
<dbReference type="PANTHER" id="PTHR42776:SF27">
    <property type="entry name" value="DIPEPTIDYL PEPTIDASE FAMILY MEMBER 6"/>
    <property type="match status" value="1"/>
</dbReference>
<dbReference type="Pfam" id="PF00326">
    <property type="entry name" value="Peptidase_S9"/>
    <property type="match status" value="1"/>
</dbReference>
<proteinExistence type="predicted"/>
<evidence type="ECO:0000313" key="3">
    <source>
        <dbReference type="EMBL" id="CAB4671204.1"/>
    </source>
</evidence>
<dbReference type="SUPFAM" id="SSF53474">
    <property type="entry name" value="alpha/beta-Hydrolases"/>
    <property type="match status" value="1"/>
</dbReference>
<dbReference type="InterPro" id="IPR001375">
    <property type="entry name" value="Peptidase_S9_cat"/>
</dbReference>
<dbReference type="Gene3D" id="3.40.50.1820">
    <property type="entry name" value="alpha/beta hydrolase"/>
    <property type="match status" value="1"/>
</dbReference>
<dbReference type="EMBL" id="CAFBQH010000062">
    <property type="protein sequence ID" value="CAB5051776.1"/>
    <property type="molecule type" value="Genomic_DNA"/>
</dbReference>
<dbReference type="SUPFAM" id="SSF82171">
    <property type="entry name" value="DPP6 N-terminal domain-like"/>
    <property type="match status" value="1"/>
</dbReference>
<feature type="domain" description="Peptidase S9 prolyl oligopeptidase catalytic" evidence="2">
    <location>
        <begin position="366"/>
        <end position="570"/>
    </location>
</feature>
<dbReference type="GO" id="GO:0006508">
    <property type="term" value="P:proteolysis"/>
    <property type="evidence" value="ECO:0007669"/>
    <property type="project" value="InterPro"/>
</dbReference>
<reference evidence="3" key="1">
    <citation type="submission" date="2020-05" db="EMBL/GenBank/DDBJ databases">
        <authorList>
            <person name="Chiriac C."/>
            <person name="Salcher M."/>
            <person name="Ghai R."/>
            <person name="Kavagutti S V."/>
        </authorList>
    </citation>
    <scope>NUCLEOTIDE SEQUENCE</scope>
</reference>
<sequence>MLVRPGGQWVSGVVSDGVSAVLRMWAVDGSDTVDLFVDGPCRGRGLSGGVHTWADEGDCVYVSTDARGIVEVTLRHDAVVGERSLAFDVSRSWSTPAVEYMNRTVYAIADWKELWGCDIANGEPFLVHGDSDFALDATAGVDGSCIVWNRPQMAWTESASYPERIVSDIAVQQARFSRNKGSFGFIDDSTGVSNVHILGDQIVDPNISIIDHCEHGAPTWGPGQRTWCFNTDGTRVAYTRNEDGYSSLWVFDRVTGSRHRIGQGVHGCLSWEGNTLAALRTGARTPQQVVVYRLNNLLEPQRTVLVRPADSRWFENEVDVELVEPSVEQAPGNVEVPYRLYQPHRPHGGLICWIHGGPNDQWQVTFRSQFTYWLSRGFAIAVVDHRGSSGHGRDFMMSLNGHWGEFDAIDTVNVLRHLQSVHGFSAAKTVLMGASAGGLTALNATVLDASLCAGVVLKYPVVDLVAMLHSDDSFEGHYMPLLIGSEIDAEKRSPHRNAHALANTPILVFHGDQDHSVPLHHTEQLQDAVNDAGGNIQCEIFAGEGHGFRNPVYITREFALTEEFLYSMMKNAR</sequence>
<keyword evidence="1" id="KW-0378">Hydrolase</keyword>
<name>A0A6J6MEB1_9ZZZZ</name>
<accession>A0A6J6MEB1</accession>
<dbReference type="InterPro" id="IPR029058">
    <property type="entry name" value="AB_hydrolase_fold"/>
</dbReference>
<protein>
    <submittedName>
        <fullName evidence="3">Unannotated protein</fullName>
    </submittedName>
</protein>